<evidence type="ECO:0000313" key="5">
    <source>
        <dbReference type="EMBL" id="CAD5117303.1"/>
    </source>
</evidence>
<dbReference type="InterPro" id="IPR006730">
    <property type="entry name" value="Sestrin"/>
</dbReference>
<accession>A0A7I8VLZ0</accession>
<dbReference type="OrthoDB" id="337464at2759"/>
<comment type="similarity">
    <text evidence="2">Belongs to the sestrin family.</text>
</comment>
<keyword evidence="3" id="KW-0963">Cytoplasm</keyword>
<dbReference type="PANTHER" id="PTHR12474">
    <property type="entry name" value="P53 REGULATED PA26 NUCLEAR PROTEIN SESTRIN"/>
    <property type="match status" value="1"/>
</dbReference>
<dbReference type="Pfam" id="PF04636">
    <property type="entry name" value="PA26"/>
    <property type="match status" value="2"/>
</dbReference>
<comment type="subcellular location">
    <subcellularLocation>
        <location evidence="1">Cytoplasm</location>
    </subcellularLocation>
</comment>
<protein>
    <submittedName>
        <fullName evidence="5">DgyrCDS6090</fullName>
    </submittedName>
</protein>
<evidence type="ECO:0000256" key="3">
    <source>
        <dbReference type="ARBA" id="ARBA00022490"/>
    </source>
</evidence>
<sequence length="867" mass="98909">MKRCRSFSNVSSTIFIPKKVTWEEDNNKEEEKYSASYGPGDASLSNTNGGGSHLVAFLQELFSKQDENEEQVLSLVLESLSKTDSNNKIGLFAEEVLRNNRLTNVVDDTLYNLHSSYSDAFIKSRDFLLRKDGPLPYKYRHYIAVIASARHYCDYLIRLHSFEFVLQDGDINWFSGMQCCPQKLRDLNELNKLMAHRPWLIDKTHIEKLTRGQSKWTLSELMHAVALLAHFHSLSSFVQGAGISIRRKGFVRLMDKIKDMKDEKKDFTERDKPNMASAFRVHEFSWEDQGFSLSNRLFTDLGTILDDKFNAALSDVDAFRRSVWDYVQCLFGIRHDDYDYSEMNALLEMPWKSYIKKVACKPEEVEQTFDRFLEQYDQTEKIRIVLTIAEARLQSELLYVLRAITRFMTEVVSSSADGAIFYSQFDVPAYNRGFHCHSMPVYEVSVLPEENHVFLSCSEDGTVRRFDLQTKTECSCNGCEKNIIYRQGKAITAMAVNENYPYQIAIGCVDNSVCLLDSRMMCGKLYAKFQLPSSSPQHRVTSLSFDETGKNLLASFCGEDIYLIDLTRSEDGEFVLPQKQTEKLKKVVPRNIRLRGDWTDTGPRAMPRGRADPTRERTRSEVLLNRMTDMLTRWYSRRRGDEQVSENEPTNSASTSSSSSMSSDSDHEPPSPSPPPAPQSPENVLSAGRGTAVRERSNGNNKANFNSVASSSADTDNEDQQLFKPKLLQVFRGHRNSRTMIKQSNFWGKHHIISGSDCGHIFFWRRDSGNLVMIIEADSRVVNCVQPHPFGPVLAASGIDYSIKIITPTAEKDDFDPSVAEELVKRNAVLLEESRDTITLPALFMLRMLRHSLSSQEHDDRESENAE</sequence>
<dbReference type="SMART" id="SM00320">
    <property type="entry name" value="WD40"/>
    <property type="match status" value="5"/>
</dbReference>
<dbReference type="GO" id="GO:1901031">
    <property type="term" value="P:regulation of response to reactive oxygen species"/>
    <property type="evidence" value="ECO:0007669"/>
    <property type="project" value="InterPro"/>
</dbReference>
<dbReference type="Gene3D" id="2.130.10.10">
    <property type="entry name" value="YVTN repeat-like/Quinoprotein amine dehydrogenase"/>
    <property type="match status" value="2"/>
</dbReference>
<dbReference type="GO" id="GO:0016239">
    <property type="term" value="P:positive regulation of macroautophagy"/>
    <property type="evidence" value="ECO:0007669"/>
    <property type="project" value="TreeGrafter"/>
</dbReference>
<dbReference type="InterPro" id="IPR001680">
    <property type="entry name" value="WD40_rpt"/>
</dbReference>
<dbReference type="InterPro" id="IPR036322">
    <property type="entry name" value="WD40_repeat_dom_sf"/>
</dbReference>
<dbReference type="GO" id="GO:1904262">
    <property type="term" value="P:negative regulation of TORC1 signaling"/>
    <property type="evidence" value="ECO:0007669"/>
    <property type="project" value="UniProtKB-ARBA"/>
</dbReference>
<dbReference type="GO" id="GO:0005634">
    <property type="term" value="C:nucleus"/>
    <property type="evidence" value="ECO:0007669"/>
    <property type="project" value="InterPro"/>
</dbReference>
<evidence type="ECO:0000256" key="1">
    <source>
        <dbReference type="ARBA" id="ARBA00004496"/>
    </source>
</evidence>
<dbReference type="Pfam" id="PF00400">
    <property type="entry name" value="WD40"/>
    <property type="match status" value="2"/>
</dbReference>
<feature type="region of interest" description="Disordered" evidence="4">
    <location>
        <begin position="595"/>
        <end position="619"/>
    </location>
</feature>
<keyword evidence="6" id="KW-1185">Reference proteome</keyword>
<dbReference type="SUPFAM" id="SSF50978">
    <property type="entry name" value="WD40 repeat-like"/>
    <property type="match status" value="1"/>
</dbReference>
<evidence type="ECO:0000256" key="4">
    <source>
        <dbReference type="SAM" id="MobiDB-lite"/>
    </source>
</evidence>
<dbReference type="InterPro" id="IPR015943">
    <property type="entry name" value="WD40/YVTN_repeat-like_dom_sf"/>
</dbReference>
<feature type="compositionally biased region" description="Pro residues" evidence="4">
    <location>
        <begin position="670"/>
        <end position="679"/>
    </location>
</feature>
<name>A0A7I8VLZ0_9ANNE</name>
<gene>
    <name evidence="5" type="ORF">DGYR_LOCUS5840</name>
</gene>
<organism evidence="5 6">
    <name type="scientific">Dimorphilus gyrociliatus</name>
    <dbReference type="NCBI Taxonomy" id="2664684"/>
    <lineage>
        <taxon>Eukaryota</taxon>
        <taxon>Metazoa</taxon>
        <taxon>Spiralia</taxon>
        <taxon>Lophotrochozoa</taxon>
        <taxon>Annelida</taxon>
        <taxon>Polychaeta</taxon>
        <taxon>Polychaeta incertae sedis</taxon>
        <taxon>Dinophilidae</taxon>
        <taxon>Dimorphilus</taxon>
    </lineage>
</organism>
<comment type="caution">
    <text evidence="5">The sequence shown here is derived from an EMBL/GenBank/DDBJ whole genome shotgun (WGS) entry which is preliminary data.</text>
</comment>
<dbReference type="InterPro" id="IPR029032">
    <property type="entry name" value="AhpD-like"/>
</dbReference>
<feature type="compositionally biased region" description="Basic and acidic residues" evidence="4">
    <location>
        <begin position="609"/>
        <end position="619"/>
    </location>
</feature>
<dbReference type="GO" id="GO:0071233">
    <property type="term" value="P:cellular response to L-leucine"/>
    <property type="evidence" value="ECO:0007669"/>
    <property type="project" value="TreeGrafter"/>
</dbReference>
<evidence type="ECO:0000256" key="2">
    <source>
        <dbReference type="ARBA" id="ARBA00008350"/>
    </source>
</evidence>
<dbReference type="GO" id="GO:0016684">
    <property type="term" value="F:oxidoreductase activity, acting on peroxide as acceptor"/>
    <property type="evidence" value="ECO:0007669"/>
    <property type="project" value="TreeGrafter"/>
</dbReference>
<feature type="compositionally biased region" description="Low complexity" evidence="4">
    <location>
        <begin position="646"/>
        <end position="663"/>
    </location>
</feature>
<feature type="compositionally biased region" description="Polar residues" evidence="4">
    <location>
        <begin position="698"/>
        <end position="714"/>
    </location>
</feature>
<dbReference type="GO" id="GO:1990253">
    <property type="term" value="P:cellular response to leucine starvation"/>
    <property type="evidence" value="ECO:0007669"/>
    <property type="project" value="TreeGrafter"/>
</dbReference>
<dbReference type="PANTHER" id="PTHR12474:SF0">
    <property type="entry name" value="SESTRIN HOMOLOG"/>
    <property type="match status" value="1"/>
</dbReference>
<dbReference type="AlphaFoldDB" id="A0A7I8VLZ0"/>
<feature type="region of interest" description="Disordered" evidence="4">
    <location>
        <begin position="634"/>
        <end position="720"/>
    </location>
</feature>
<dbReference type="GO" id="GO:0005737">
    <property type="term" value="C:cytoplasm"/>
    <property type="evidence" value="ECO:0007669"/>
    <property type="project" value="UniProtKB-SubCell"/>
</dbReference>
<dbReference type="GO" id="GO:0070728">
    <property type="term" value="F:L-leucine binding"/>
    <property type="evidence" value="ECO:0007669"/>
    <property type="project" value="TreeGrafter"/>
</dbReference>
<dbReference type="Proteomes" id="UP000549394">
    <property type="component" value="Unassembled WGS sequence"/>
</dbReference>
<proteinExistence type="inferred from homology"/>
<dbReference type="EMBL" id="CAJFCJ010000007">
    <property type="protein sequence ID" value="CAD5117303.1"/>
    <property type="molecule type" value="Genomic_DNA"/>
</dbReference>
<dbReference type="SUPFAM" id="SSF69118">
    <property type="entry name" value="AhpD-like"/>
    <property type="match status" value="1"/>
</dbReference>
<reference evidence="5 6" key="1">
    <citation type="submission" date="2020-08" db="EMBL/GenBank/DDBJ databases">
        <authorList>
            <person name="Hejnol A."/>
        </authorList>
    </citation>
    <scope>NUCLEOTIDE SEQUENCE [LARGE SCALE GENOMIC DNA]</scope>
</reference>
<evidence type="ECO:0000313" key="6">
    <source>
        <dbReference type="Proteomes" id="UP000549394"/>
    </source>
</evidence>